<dbReference type="Pfam" id="PF14215">
    <property type="entry name" value="bHLH-MYC_N"/>
    <property type="match status" value="1"/>
</dbReference>
<dbReference type="STRING" id="3469.A0A4Y7LKG4"/>
<feature type="region of interest" description="Disordered" evidence="5">
    <location>
        <begin position="413"/>
        <end position="437"/>
    </location>
</feature>
<dbReference type="OMA" id="AEWFYMV"/>
<proteinExistence type="predicted"/>
<reference evidence="7 8" key="1">
    <citation type="journal article" date="2018" name="Science">
        <title>The opium poppy genome and morphinan production.</title>
        <authorList>
            <person name="Guo L."/>
            <person name="Winzer T."/>
            <person name="Yang X."/>
            <person name="Li Y."/>
            <person name="Ning Z."/>
            <person name="He Z."/>
            <person name="Teodor R."/>
            <person name="Lu Y."/>
            <person name="Bowser T.A."/>
            <person name="Graham I.A."/>
            <person name="Ye K."/>
        </authorList>
    </citation>
    <scope>NUCLEOTIDE SEQUENCE [LARGE SCALE GENOMIC DNA]</scope>
    <source>
        <strain evidence="8">cv. HN1</strain>
        <tissue evidence="7">Leaves</tissue>
    </source>
</reference>
<dbReference type="GO" id="GO:0046983">
    <property type="term" value="F:protein dimerization activity"/>
    <property type="evidence" value="ECO:0007669"/>
    <property type="project" value="InterPro"/>
</dbReference>
<evidence type="ECO:0000259" key="6">
    <source>
        <dbReference type="PROSITE" id="PS50888"/>
    </source>
</evidence>
<evidence type="ECO:0000256" key="5">
    <source>
        <dbReference type="SAM" id="MobiDB-lite"/>
    </source>
</evidence>
<feature type="compositionally biased region" description="Basic residues" evidence="5">
    <location>
        <begin position="324"/>
        <end position="334"/>
    </location>
</feature>
<dbReference type="Gene3D" id="4.10.280.10">
    <property type="entry name" value="Helix-loop-helix DNA-binding domain"/>
    <property type="match status" value="1"/>
</dbReference>
<dbReference type="Pfam" id="PF00010">
    <property type="entry name" value="HLH"/>
    <property type="match status" value="1"/>
</dbReference>
<dbReference type="SUPFAM" id="SSF47459">
    <property type="entry name" value="HLH, helix-loop-helix DNA-binding domain"/>
    <property type="match status" value="1"/>
</dbReference>
<keyword evidence="2 4" id="KW-0804">Transcription</keyword>
<name>A0A4Y7LKG4_PAPSO</name>
<dbReference type="EMBL" id="CM010725">
    <property type="protein sequence ID" value="RZC84669.1"/>
    <property type="molecule type" value="Genomic_DNA"/>
</dbReference>
<dbReference type="PANTHER" id="PTHR11514:SF115">
    <property type="entry name" value="TRANSCRIPTION FACTOR"/>
    <property type="match status" value="1"/>
</dbReference>
<sequence length="522" mass="58544">MEEIISSSSAAASIFSSSNQETTAIHNNNNNLQQKLQCLLQSTQEWWTYAIFWRKTYGSDSNNSGGLVLAWGDGHLQGTKDNTINRQMNNNSYKQLQQYHQWFVLDSRKKDQSLEGMVTDAEWFYMVSLTRSFGDRDGSIPSRAYSSGNTIWLSGSQDLQSFGRNCERTKEAEMLGIKTLVCIPTSAGVVELGSSDVIIQQDWSLVRQAKSLFGSDDMTAPGLVISKQQQQQPNNGLISFLDDRSLSLTDHDIGLIASLQDEISPHATDLHHHHQQQKQLLDFEMSPKQKVISTNGTQSSSVDSEHSDSDGGLFTITPVLDKRRQPKKRGRKPGNGRENPLNHVEAERQRREKLNHRFYALRAVVPNVSRMDKASLLADAVSYINQLKAKVNEYESSQAQIDYKKKKVKIETHENGLTSRGDGDSTSTTTNSFSNDQEDVKLETEVKILGCDAMIRVQSENLNHPSARLMNALRDLKCQVHHASVSSVKDLTLQDVVVRIPDELKNENTLEAALLSRFRTST</sequence>
<evidence type="ECO:0000256" key="3">
    <source>
        <dbReference type="ARBA" id="ARBA00023242"/>
    </source>
</evidence>
<organism evidence="7 8">
    <name type="scientific">Papaver somniferum</name>
    <name type="common">Opium poppy</name>
    <dbReference type="NCBI Taxonomy" id="3469"/>
    <lineage>
        <taxon>Eukaryota</taxon>
        <taxon>Viridiplantae</taxon>
        <taxon>Streptophyta</taxon>
        <taxon>Embryophyta</taxon>
        <taxon>Tracheophyta</taxon>
        <taxon>Spermatophyta</taxon>
        <taxon>Magnoliopsida</taxon>
        <taxon>Ranunculales</taxon>
        <taxon>Papaveraceae</taxon>
        <taxon>Papaveroideae</taxon>
        <taxon>Papaver</taxon>
    </lineage>
</organism>
<dbReference type="GO" id="GO:0003700">
    <property type="term" value="F:DNA-binding transcription factor activity"/>
    <property type="evidence" value="ECO:0007669"/>
    <property type="project" value="InterPro"/>
</dbReference>
<dbReference type="PANTHER" id="PTHR11514">
    <property type="entry name" value="MYC"/>
    <property type="match status" value="1"/>
</dbReference>
<evidence type="ECO:0000256" key="4">
    <source>
        <dbReference type="RuleBase" id="RU369104"/>
    </source>
</evidence>
<evidence type="ECO:0000256" key="1">
    <source>
        <dbReference type="ARBA" id="ARBA00023015"/>
    </source>
</evidence>
<feature type="compositionally biased region" description="Low complexity" evidence="5">
    <location>
        <begin position="418"/>
        <end position="435"/>
    </location>
</feature>
<dbReference type="OrthoDB" id="1926382at2759"/>
<dbReference type="AlphaFoldDB" id="A0A4Y7LKG4"/>
<dbReference type="InterPro" id="IPR036638">
    <property type="entry name" value="HLH_DNA-bd_sf"/>
</dbReference>
<dbReference type="Gramene" id="RZC84669">
    <property type="protein sequence ID" value="RZC84669"/>
    <property type="gene ID" value="C5167_047455"/>
</dbReference>
<dbReference type="Proteomes" id="UP000316621">
    <property type="component" value="Chromosome 11"/>
</dbReference>
<evidence type="ECO:0000313" key="7">
    <source>
        <dbReference type="EMBL" id="RZC84669.1"/>
    </source>
</evidence>
<keyword evidence="8" id="KW-1185">Reference proteome</keyword>
<dbReference type="InterPro" id="IPR011598">
    <property type="entry name" value="bHLH_dom"/>
</dbReference>
<protein>
    <recommendedName>
        <fullName evidence="4">Transcription factor</fullName>
        <shortName evidence="4">bHLH transcription factor</shortName>
    </recommendedName>
    <alternativeName>
        <fullName evidence="4">Basic helix-loop-helix protein</fullName>
    </alternativeName>
</protein>
<keyword evidence="1 4" id="KW-0805">Transcription regulation</keyword>
<dbReference type="CDD" id="cd11449">
    <property type="entry name" value="bHLH_AtAIB_like"/>
    <property type="match status" value="1"/>
</dbReference>
<evidence type="ECO:0000256" key="2">
    <source>
        <dbReference type="ARBA" id="ARBA00023163"/>
    </source>
</evidence>
<comment type="subcellular location">
    <subcellularLocation>
        <location evidence="4">Nucleus</location>
    </subcellularLocation>
</comment>
<dbReference type="GO" id="GO:0005737">
    <property type="term" value="C:cytoplasm"/>
    <property type="evidence" value="ECO:0007669"/>
    <property type="project" value="EnsemblPlants"/>
</dbReference>
<dbReference type="InterPro" id="IPR025610">
    <property type="entry name" value="MYC/MYB_N"/>
</dbReference>
<feature type="region of interest" description="Disordered" evidence="5">
    <location>
        <begin position="290"/>
        <end position="347"/>
    </location>
</feature>
<dbReference type="GO" id="GO:0005634">
    <property type="term" value="C:nucleus"/>
    <property type="evidence" value="ECO:0007669"/>
    <property type="project" value="UniProtKB-SubCell"/>
</dbReference>
<evidence type="ECO:0000313" key="8">
    <source>
        <dbReference type="Proteomes" id="UP000316621"/>
    </source>
</evidence>
<dbReference type="PROSITE" id="PS50888">
    <property type="entry name" value="BHLH"/>
    <property type="match status" value="1"/>
</dbReference>
<dbReference type="InterPro" id="IPR045084">
    <property type="entry name" value="AIB/MYC-like"/>
</dbReference>
<dbReference type="SMART" id="SM00353">
    <property type="entry name" value="HLH"/>
    <property type="match status" value="1"/>
</dbReference>
<dbReference type="GO" id="GO:0000976">
    <property type="term" value="F:transcription cis-regulatory region binding"/>
    <property type="evidence" value="ECO:0007669"/>
    <property type="project" value="TreeGrafter"/>
</dbReference>
<accession>A0A4Y7LKG4</accession>
<feature type="domain" description="BHLH" evidence="6">
    <location>
        <begin position="338"/>
        <end position="387"/>
    </location>
</feature>
<gene>
    <name evidence="7" type="ORF">C5167_047455</name>
</gene>
<keyword evidence="3 4" id="KW-0539">Nucleus</keyword>
<dbReference type="GO" id="GO:0010629">
    <property type="term" value="P:negative regulation of gene expression"/>
    <property type="evidence" value="ECO:0007669"/>
    <property type="project" value="EnsemblPlants"/>
</dbReference>